<feature type="compositionally biased region" description="Gly residues" evidence="1">
    <location>
        <begin position="14"/>
        <end position="29"/>
    </location>
</feature>
<proteinExistence type="predicted"/>
<protein>
    <submittedName>
        <fullName evidence="2">Uncharacterized protein</fullName>
    </submittedName>
</protein>
<reference evidence="2 3" key="1">
    <citation type="submission" date="2018-08" db="EMBL/GenBank/DDBJ databases">
        <title>Genomic investigation of the strawberry pathogen Phytophthora fragariae indicates pathogenicity is determined by transcriptional variation in three key races.</title>
        <authorList>
            <person name="Adams T.M."/>
            <person name="Armitage A.D."/>
            <person name="Sobczyk M.K."/>
            <person name="Bates H.J."/>
            <person name="Dunwell J.M."/>
            <person name="Nellist C.F."/>
            <person name="Harrison R.J."/>
        </authorList>
    </citation>
    <scope>NUCLEOTIDE SEQUENCE [LARGE SCALE GENOMIC DNA]</scope>
    <source>
        <strain evidence="2 3">NOV-27</strain>
    </source>
</reference>
<keyword evidence="3" id="KW-1185">Reference proteome</keyword>
<feature type="compositionally biased region" description="Basic and acidic residues" evidence="1">
    <location>
        <begin position="1"/>
        <end position="12"/>
    </location>
</feature>
<feature type="compositionally biased region" description="Polar residues" evidence="1">
    <location>
        <begin position="109"/>
        <end position="121"/>
    </location>
</feature>
<dbReference type="Proteomes" id="UP000433483">
    <property type="component" value="Unassembled WGS sequence"/>
</dbReference>
<feature type="compositionally biased region" description="Basic and acidic residues" evidence="1">
    <location>
        <begin position="95"/>
        <end position="106"/>
    </location>
</feature>
<evidence type="ECO:0000256" key="1">
    <source>
        <dbReference type="SAM" id="MobiDB-lite"/>
    </source>
</evidence>
<dbReference type="AlphaFoldDB" id="A0A6A3YAA3"/>
<organism evidence="2 3">
    <name type="scientific">Phytophthora fragariae</name>
    <dbReference type="NCBI Taxonomy" id="53985"/>
    <lineage>
        <taxon>Eukaryota</taxon>
        <taxon>Sar</taxon>
        <taxon>Stramenopiles</taxon>
        <taxon>Oomycota</taxon>
        <taxon>Peronosporomycetes</taxon>
        <taxon>Peronosporales</taxon>
        <taxon>Peronosporaceae</taxon>
        <taxon>Phytophthora</taxon>
    </lineage>
</organism>
<dbReference type="EMBL" id="QXGB01000437">
    <property type="protein sequence ID" value="KAE9214992.1"/>
    <property type="molecule type" value="Genomic_DNA"/>
</dbReference>
<evidence type="ECO:0000313" key="2">
    <source>
        <dbReference type="EMBL" id="KAE9214992.1"/>
    </source>
</evidence>
<accession>A0A6A3YAA3</accession>
<name>A0A6A3YAA3_9STRA</name>
<comment type="caution">
    <text evidence="2">The sequence shown here is derived from an EMBL/GenBank/DDBJ whole genome shotgun (WGS) entry which is preliminary data.</text>
</comment>
<evidence type="ECO:0000313" key="3">
    <source>
        <dbReference type="Proteomes" id="UP000433483"/>
    </source>
</evidence>
<feature type="region of interest" description="Disordered" evidence="1">
    <location>
        <begin position="95"/>
        <end position="121"/>
    </location>
</feature>
<sequence length="121" mass="12831">MVKRMGDLEAREAAGGGSEGPGGGGGNYGGAGFWMASNQYYSQAIELDPTSHILNVCVPGASPSPFFEPRRPRIQATNYTGQTVTLERLAKLNRSSESHVSKRLEQLEDQASQTSASVIGS</sequence>
<feature type="region of interest" description="Disordered" evidence="1">
    <location>
        <begin position="1"/>
        <end position="29"/>
    </location>
</feature>
<gene>
    <name evidence="2" type="ORF">PF005_g9604</name>
</gene>